<accession>A0A833N4W8</accession>
<evidence type="ECO:0000256" key="1">
    <source>
        <dbReference type="SAM" id="MobiDB-lite"/>
    </source>
</evidence>
<dbReference type="Proteomes" id="UP000442694">
    <property type="component" value="Unassembled WGS sequence"/>
</dbReference>
<reference evidence="2 3" key="1">
    <citation type="submission" date="2019-10" db="EMBL/GenBank/DDBJ databases">
        <title>New genus of Silvanigrellaceae.</title>
        <authorList>
            <person name="Pitt A."/>
            <person name="Hahn M.W."/>
        </authorList>
    </citation>
    <scope>NUCLEOTIDE SEQUENCE [LARGE SCALE GENOMIC DNA]</scope>
    <source>
        <strain evidence="2 3">33A1-SZDP</strain>
    </source>
</reference>
<evidence type="ECO:0000313" key="3">
    <source>
        <dbReference type="Proteomes" id="UP000442694"/>
    </source>
</evidence>
<dbReference type="PROSITE" id="PS51450">
    <property type="entry name" value="LRR"/>
    <property type="match status" value="3"/>
</dbReference>
<name>A0A833N4W8_9BACT</name>
<dbReference type="SUPFAM" id="SSF52058">
    <property type="entry name" value="L domain-like"/>
    <property type="match status" value="1"/>
</dbReference>
<protein>
    <recommendedName>
        <fullName evidence="4">Leucine-rich repeat domain-containing protein</fullName>
    </recommendedName>
</protein>
<feature type="region of interest" description="Disordered" evidence="1">
    <location>
        <begin position="24"/>
        <end position="53"/>
    </location>
</feature>
<proteinExistence type="predicted"/>
<dbReference type="InterPro" id="IPR032675">
    <property type="entry name" value="LRR_dom_sf"/>
</dbReference>
<evidence type="ECO:0000313" key="2">
    <source>
        <dbReference type="EMBL" id="KAB8031868.1"/>
    </source>
</evidence>
<dbReference type="PROSITE" id="PS51257">
    <property type="entry name" value="PROKAR_LIPOPROTEIN"/>
    <property type="match status" value="1"/>
</dbReference>
<dbReference type="RefSeq" id="WP_152212043.1">
    <property type="nucleotide sequence ID" value="NZ_WFLN01000005.1"/>
</dbReference>
<keyword evidence="3" id="KW-1185">Reference proteome</keyword>
<gene>
    <name evidence="2" type="ORF">GCL57_04280</name>
</gene>
<evidence type="ECO:0008006" key="4">
    <source>
        <dbReference type="Google" id="ProtNLM"/>
    </source>
</evidence>
<feature type="compositionally biased region" description="Basic and acidic residues" evidence="1">
    <location>
        <begin position="24"/>
        <end position="33"/>
    </location>
</feature>
<dbReference type="EMBL" id="WFLN01000005">
    <property type="protein sequence ID" value="KAB8031868.1"/>
    <property type="molecule type" value="Genomic_DNA"/>
</dbReference>
<dbReference type="AlphaFoldDB" id="A0A833N4W8"/>
<organism evidence="2 3">
    <name type="scientific">Fluviispira multicolorata</name>
    <dbReference type="NCBI Taxonomy" id="2654512"/>
    <lineage>
        <taxon>Bacteria</taxon>
        <taxon>Pseudomonadati</taxon>
        <taxon>Bdellovibrionota</taxon>
        <taxon>Oligoflexia</taxon>
        <taxon>Silvanigrellales</taxon>
        <taxon>Silvanigrellaceae</taxon>
        <taxon>Fluviispira</taxon>
    </lineage>
</organism>
<dbReference type="Gene3D" id="3.80.10.10">
    <property type="entry name" value="Ribonuclease Inhibitor"/>
    <property type="match status" value="1"/>
</dbReference>
<comment type="caution">
    <text evidence="2">The sequence shown here is derived from an EMBL/GenBank/DDBJ whole genome shotgun (WGS) entry which is preliminary data.</text>
</comment>
<sequence length="445" mass="51583">MKIRNLLFLKIGISTILILSCGKKNSDNQDGKSNDGSNKPIPEQSYESGETGKDLSFTVDSNVDKEMDVFIRYPNEKIKDKSAYLIDENLTQYRTAPHITWNLNEKNKFEGFPIRFSQKNKFNKIEFEYTPKNHNYFSPEYKICAQALNFNKENNTLNINGDIKIPLTTHTTCDIEVTAIETHKLTNKETRTPPIKFTVRLNYHFMDWCQYGDPRMMNRFIYTNSEGEYYRNQQCSITLFGDRPNSGYFNDKNIAFNNNDKNLLILDISPFQTFINAENIKIVKAGDGLSLTPLKKLKNLQELELSESNLTDISAIGELINLTNINFNYNKIENIAVIRNLINLKEIKLENNLIKDILPLGDLYKKSIAEKIEVSLNHNHINDFSSLQEISPFLKKCWRHCINDPYLNGSILDLEYQYNPNKENLKEKCEKQVSSLFTEHCPKSF</sequence>
<dbReference type="InterPro" id="IPR001611">
    <property type="entry name" value="Leu-rich_rpt"/>
</dbReference>